<dbReference type="RefSeq" id="WP_166642843.1">
    <property type="nucleotide sequence ID" value="NZ_SNWI01000002.1"/>
</dbReference>
<dbReference type="AlphaFoldDB" id="A0A4V3BYV1"/>
<sequence>MAKIVNKMGLRKKALVQLPFINDKERLEQQVYGTLVFSGSAKRNYC</sequence>
<proteinExistence type="predicted"/>
<evidence type="ECO:0000313" key="2">
    <source>
        <dbReference type="Proteomes" id="UP000294848"/>
    </source>
</evidence>
<organism evidence="1 2">
    <name type="scientific">Sunxiuqinia elliptica</name>
    <dbReference type="NCBI Taxonomy" id="655355"/>
    <lineage>
        <taxon>Bacteria</taxon>
        <taxon>Pseudomonadati</taxon>
        <taxon>Bacteroidota</taxon>
        <taxon>Bacteroidia</taxon>
        <taxon>Marinilabiliales</taxon>
        <taxon>Prolixibacteraceae</taxon>
        <taxon>Sunxiuqinia</taxon>
    </lineage>
</organism>
<protein>
    <submittedName>
        <fullName evidence="1">Uncharacterized protein</fullName>
    </submittedName>
</protein>
<gene>
    <name evidence="1" type="ORF">DET52_102358</name>
</gene>
<reference evidence="1 2" key="1">
    <citation type="submission" date="2019-03" db="EMBL/GenBank/DDBJ databases">
        <title>Freshwater and sediment microbial communities from various areas in North America, analyzing microbe dynamics in response to fracking.</title>
        <authorList>
            <person name="Lamendella R."/>
        </authorList>
    </citation>
    <scope>NUCLEOTIDE SEQUENCE [LARGE SCALE GENOMIC DNA]</scope>
    <source>
        <strain evidence="1 2">114D</strain>
    </source>
</reference>
<dbReference type="Proteomes" id="UP000294848">
    <property type="component" value="Unassembled WGS sequence"/>
</dbReference>
<evidence type="ECO:0000313" key="1">
    <source>
        <dbReference type="EMBL" id="TDO04019.1"/>
    </source>
</evidence>
<comment type="caution">
    <text evidence="1">The sequence shown here is derived from an EMBL/GenBank/DDBJ whole genome shotgun (WGS) entry which is preliminary data.</text>
</comment>
<accession>A0A4V3BYV1</accession>
<dbReference type="EMBL" id="SNWI01000002">
    <property type="protein sequence ID" value="TDO04019.1"/>
    <property type="molecule type" value="Genomic_DNA"/>
</dbReference>
<name>A0A4V3BYV1_9BACT</name>